<accession>A0ABQ7JB82</accession>
<evidence type="ECO:0000313" key="4">
    <source>
        <dbReference type="EMBL" id="KAF8821174.1"/>
    </source>
</evidence>
<feature type="region of interest" description="Disordered" evidence="1">
    <location>
        <begin position="1057"/>
        <end position="1109"/>
    </location>
</feature>
<evidence type="ECO:0000313" key="5">
    <source>
        <dbReference type="Proteomes" id="UP000823046"/>
    </source>
</evidence>
<reference evidence="4 5" key="1">
    <citation type="journal article" date="2020" name="bioRxiv">
        <title>Metabolic contributions of an alphaproteobacterial endosymbiont in the apicomplexan Cardiosporidium cionae.</title>
        <authorList>
            <person name="Hunter E.S."/>
            <person name="Paight C.J."/>
            <person name="Lane C.E."/>
        </authorList>
    </citation>
    <scope>NUCLEOTIDE SEQUENCE [LARGE SCALE GENOMIC DNA]</scope>
    <source>
        <strain evidence="4">ESH_2018</strain>
    </source>
</reference>
<dbReference type="EMBL" id="JADAQX010000221">
    <property type="protein sequence ID" value="KAF8821174.1"/>
    <property type="molecule type" value="Genomic_DNA"/>
</dbReference>
<dbReference type="Pfam" id="PF05193">
    <property type="entry name" value="Peptidase_M16_C"/>
    <property type="match status" value="1"/>
</dbReference>
<dbReference type="Gene3D" id="3.30.830.10">
    <property type="entry name" value="Metalloenzyme, LuxS/M16 peptidase-like"/>
    <property type="match status" value="4"/>
</dbReference>
<evidence type="ECO:0000259" key="2">
    <source>
        <dbReference type="Pfam" id="PF00675"/>
    </source>
</evidence>
<dbReference type="PANTHER" id="PTHR43016">
    <property type="entry name" value="PRESEQUENCE PROTEASE"/>
    <property type="match status" value="1"/>
</dbReference>
<comment type="caution">
    <text evidence="4">The sequence shown here is derived from an EMBL/GenBank/DDBJ whole genome shotgun (WGS) entry which is preliminary data.</text>
</comment>
<feature type="compositionally biased region" description="Acidic residues" evidence="1">
    <location>
        <begin position="1062"/>
        <end position="1097"/>
    </location>
</feature>
<dbReference type="Pfam" id="PF00675">
    <property type="entry name" value="Peptidase_M16"/>
    <property type="match status" value="1"/>
</dbReference>
<proteinExistence type="predicted"/>
<dbReference type="PANTHER" id="PTHR43016:SF16">
    <property type="entry name" value="METALLOPROTEASE, PUTATIVE (AFU_ORTHOLOGUE AFUA_4G07610)-RELATED"/>
    <property type="match status" value="1"/>
</dbReference>
<feature type="domain" description="Peptidase M16 N-terminal" evidence="2">
    <location>
        <begin position="62"/>
        <end position="148"/>
    </location>
</feature>
<feature type="domain" description="Peptidase M16 C-terminal" evidence="3">
    <location>
        <begin position="204"/>
        <end position="342"/>
    </location>
</feature>
<evidence type="ECO:0000259" key="3">
    <source>
        <dbReference type="Pfam" id="PF05193"/>
    </source>
</evidence>
<name>A0ABQ7JB82_9APIC</name>
<dbReference type="InterPro" id="IPR011249">
    <property type="entry name" value="Metalloenz_LuxS/M16"/>
</dbReference>
<organism evidence="4 5">
    <name type="scientific">Cardiosporidium cionae</name>
    <dbReference type="NCBI Taxonomy" id="476202"/>
    <lineage>
        <taxon>Eukaryota</taxon>
        <taxon>Sar</taxon>
        <taxon>Alveolata</taxon>
        <taxon>Apicomplexa</taxon>
        <taxon>Aconoidasida</taxon>
        <taxon>Nephromycida</taxon>
        <taxon>Cardiosporidium</taxon>
    </lineage>
</organism>
<dbReference type="Proteomes" id="UP000823046">
    <property type="component" value="Unassembled WGS sequence"/>
</dbReference>
<keyword evidence="5" id="KW-1185">Reference proteome</keyword>
<evidence type="ECO:0000256" key="1">
    <source>
        <dbReference type="SAM" id="MobiDB-lite"/>
    </source>
</evidence>
<dbReference type="InterPro" id="IPR011765">
    <property type="entry name" value="Pept_M16_N"/>
</dbReference>
<sequence length="1109" mass="124967">MASIPTSIPSHFECIREFPTSLPSTIVSEYFSHLSGVRVFHISADSPLVRGSFCVPTEVHHDEGLPHTLEHLIFLGSKDFPVKGVLDSLASRCLADGTNAWTAVDHTAYTLSTAGSEGFLNMLPIYLDHILRPTLAEDAFFTEVHHFQKDGSSAGVVYSELQNMENSSSVVEEMELLKYLYPGDSGYKYNTGGKMDDLRKTNNTRVRDYHHQYYRWNNLNLIISGIVDMKALLSVVAKAEFHQLQIFSPQDTPLLDSDAYALHLKSSKRPWRDEKNFTPLQEIAISTVSFPSDDVEFGNVIIGWRGVPWNSFIEAEALDILGNYLTDSNVSPLQKHLVEIDDPYCSVVDYRPEYFKATHFLIECLDVPYNPLDISKSKIESVWNVMQSVLTSVLEEGIDMKRMKNILSRESLAYLLQLEVDPHSSLSQFVIEYCINGESSSDLNNKLQYGKVYEELLEKDEIYWLKLLKDYFIDAPHVEIRCVPSQKRFVELQKHEEDTKKEIVSSYGEIFLSELSEKIVAIKEKQAQPISETLLQSIPLPNMAAIPMIFHPVYRNYGDSAVSFKTQFGVPNLPFPLQINEIPSNFVYLRLVIRFPETLSSDDLRALPLLTELLFESDVILEGNFTSYDTFTALLLEHTVSHSATLGFYNKTIFPDAITFGLTLPLKKYFEVMKLLKGILFSLQFSVERLSVIINTLLNGLTKQKRNGKTVMDQLDRFCRFEDSCSLNRYGLANQEDYLKNSQTSLETTLSQLTHLYKRIFCVENIIFHLSTTIDRLPEAWIAALTTMTDRKISEESSLEKYSEKSIQLKTISEGSRQMNASLPFGNGLICGLSSADASYLRMRISGPKGYDHLDLPPLMILCNLFTMLEGPFYRLIRGGGMAYGFDLSHQPATGDILLSIYPATEVVQALLACQESLKGYLTGKTEIQQHELITATSVTLFSIISREKTNTHFALETFVNGFKGLDTFNNKHLLEKVSAVTLDEIKAVMHKYFTGIIDFSVSPTCLNDTSLLVLVSNKNKVNTIIKSLESHETLALNSVPFQKLYRWMAGDAEETLHTTDNEEEGSAAENGNAEEDGCDDDEDDSAEEDSSEEGDGDYSMLGSESEAL</sequence>
<dbReference type="SUPFAM" id="SSF63411">
    <property type="entry name" value="LuxS/MPP-like metallohydrolase"/>
    <property type="match status" value="4"/>
</dbReference>
<gene>
    <name evidence="4" type="ORF">IE077_002393</name>
</gene>
<protein>
    <submittedName>
        <fullName evidence="4">Peptidase M16 inactive domain-containing protein</fullName>
    </submittedName>
</protein>
<dbReference type="InterPro" id="IPR007863">
    <property type="entry name" value="Peptidase_M16_C"/>
</dbReference>